<protein>
    <recommendedName>
        <fullName evidence="4">Secreted protein</fullName>
    </recommendedName>
</protein>
<keyword evidence="3" id="KW-1185">Reference proteome</keyword>
<dbReference type="EMBL" id="CM029038">
    <property type="protein sequence ID" value="KAG2648481.1"/>
    <property type="molecule type" value="Genomic_DNA"/>
</dbReference>
<dbReference type="AlphaFoldDB" id="A0A8T0WFY1"/>
<reference evidence="2" key="1">
    <citation type="submission" date="2020-05" db="EMBL/GenBank/DDBJ databases">
        <title>WGS assembly of Panicum virgatum.</title>
        <authorList>
            <person name="Lovell J.T."/>
            <person name="Jenkins J."/>
            <person name="Shu S."/>
            <person name="Juenger T.E."/>
            <person name="Schmutz J."/>
        </authorList>
    </citation>
    <scope>NUCLEOTIDE SEQUENCE</scope>
    <source>
        <strain evidence="2">AP13</strain>
    </source>
</reference>
<feature type="signal peptide" evidence="1">
    <location>
        <begin position="1"/>
        <end position="19"/>
    </location>
</feature>
<evidence type="ECO:0000256" key="1">
    <source>
        <dbReference type="SAM" id="SignalP"/>
    </source>
</evidence>
<evidence type="ECO:0000313" key="2">
    <source>
        <dbReference type="EMBL" id="KAG2648481.1"/>
    </source>
</evidence>
<evidence type="ECO:0008006" key="4">
    <source>
        <dbReference type="Google" id="ProtNLM"/>
    </source>
</evidence>
<keyword evidence="1" id="KW-0732">Signal</keyword>
<gene>
    <name evidence="2" type="ORF">PVAP13_1NG027000</name>
</gene>
<evidence type="ECO:0000313" key="3">
    <source>
        <dbReference type="Proteomes" id="UP000823388"/>
    </source>
</evidence>
<dbReference type="Proteomes" id="UP000823388">
    <property type="component" value="Chromosome 1N"/>
</dbReference>
<feature type="chain" id="PRO_5035946274" description="Secreted protein" evidence="1">
    <location>
        <begin position="20"/>
        <end position="156"/>
    </location>
</feature>
<accession>A0A8T0WFY1</accession>
<sequence>MSSLLILEIYFFLLLSGDGKRAGWIRLLHGGSVEDEGDTDINNFIDLTTWRFGFPGGDIKVEMMPPSWNNFLRSLLRFVVVRSDHNEGLERLCRSVFIFFGGRKKKTEDTRKKKFLHFACRSVGRHSLGLCSRVCCGCLPVHAEYLPAERSIRSVI</sequence>
<proteinExistence type="predicted"/>
<organism evidence="2 3">
    <name type="scientific">Panicum virgatum</name>
    <name type="common">Blackwell switchgrass</name>
    <dbReference type="NCBI Taxonomy" id="38727"/>
    <lineage>
        <taxon>Eukaryota</taxon>
        <taxon>Viridiplantae</taxon>
        <taxon>Streptophyta</taxon>
        <taxon>Embryophyta</taxon>
        <taxon>Tracheophyta</taxon>
        <taxon>Spermatophyta</taxon>
        <taxon>Magnoliopsida</taxon>
        <taxon>Liliopsida</taxon>
        <taxon>Poales</taxon>
        <taxon>Poaceae</taxon>
        <taxon>PACMAD clade</taxon>
        <taxon>Panicoideae</taxon>
        <taxon>Panicodae</taxon>
        <taxon>Paniceae</taxon>
        <taxon>Panicinae</taxon>
        <taxon>Panicum</taxon>
        <taxon>Panicum sect. Hiantes</taxon>
    </lineage>
</organism>
<comment type="caution">
    <text evidence="2">The sequence shown here is derived from an EMBL/GenBank/DDBJ whole genome shotgun (WGS) entry which is preliminary data.</text>
</comment>
<name>A0A8T0WFY1_PANVG</name>